<dbReference type="Gene3D" id="3.40.630.30">
    <property type="match status" value="1"/>
</dbReference>
<gene>
    <name evidence="2" type="ORF">OESDEN_20096</name>
</gene>
<dbReference type="InterPro" id="IPR016181">
    <property type="entry name" value="Acyl_CoA_acyltransferase"/>
</dbReference>
<dbReference type="Gene3D" id="3.40.630.90">
    <property type="match status" value="1"/>
</dbReference>
<sequence length="314" mass="35846">MGKSLEQVEFLLNPDIKYCSPIMEQVAQILEWPFSIEDYTICLESFEKFWFFVAIDKETGEPIGSVNLGFERSISGNEEEDCYCLGMYYVREDWRHTGVGSALFKKVMEIGKGSNMVLLGVLEMSQKYATKYGFNKMPKYVYILANIPIEHLVIPDPDPRYILKDFKDIELAKLLAYDASISHRNRGKFLYNFITKCKCYCKVALDPSGEIVGYCNIRVAYANFLAVSPLYADNEAIAQTLFAGVLSMIKDIKKYRFIEIHYPEFNKEAQRLCEFVGGGHTHAQPYLQCAFTKKVLPVDEAKVFGIVDGTNTFV</sequence>
<evidence type="ECO:0000313" key="3">
    <source>
        <dbReference type="Proteomes" id="UP000053660"/>
    </source>
</evidence>
<dbReference type="InterPro" id="IPR041496">
    <property type="entry name" value="YitH/HolE_GNAT"/>
</dbReference>
<proteinExistence type="predicted"/>
<dbReference type="PANTHER" id="PTHR47408:SF1">
    <property type="entry name" value="N-ACETYLTRANSFERASE DOMAIN-CONTAINING PROTEIN"/>
    <property type="match status" value="1"/>
</dbReference>
<evidence type="ECO:0000259" key="1">
    <source>
        <dbReference type="PROSITE" id="PS51186"/>
    </source>
</evidence>
<dbReference type="AlphaFoldDB" id="A0A0B1S9N6"/>
<dbReference type="SUPFAM" id="SSF55729">
    <property type="entry name" value="Acyl-CoA N-acyltransferases (Nat)"/>
    <property type="match status" value="1"/>
</dbReference>
<dbReference type="GO" id="GO:0016747">
    <property type="term" value="F:acyltransferase activity, transferring groups other than amino-acyl groups"/>
    <property type="evidence" value="ECO:0007669"/>
    <property type="project" value="InterPro"/>
</dbReference>
<keyword evidence="3" id="KW-1185">Reference proteome</keyword>
<reference evidence="2 3" key="1">
    <citation type="submission" date="2014-03" db="EMBL/GenBank/DDBJ databases">
        <title>Draft genome of the hookworm Oesophagostomum dentatum.</title>
        <authorList>
            <person name="Mitreva M."/>
        </authorList>
    </citation>
    <scope>NUCLEOTIDE SEQUENCE [LARGE SCALE GENOMIC DNA]</scope>
    <source>
        <strain evidence="2 3">OD-Hann</strain>
    </source>
</reference>
<dbReference type="Pfam" id="PF18014">
    <property type="entry name" value="Acetyltransf_18"/>
    <property type="match status" value="1"/>
</dbReference>
<name>A0A0B1S9N6_OESDE</name>
<dbReference type="PANTHER" id="PTHR47408">
    <property type="entry name" value="PROTEIN CBG01304-RELATED"/>
    <property type="match status" value="1"/>
</dbReference>
<dbReference type="CDD" id="cd04301">
    <property type="entry name" value="NAT_SF"/>
    <property type="match status" value="1"/>
</dbReference>
<dbReference type="Proteomes" id="UP000053660">
    <property type="component" value="Unassembled WGS sequence"/>
</dbReference>
<feature type="domain" description="N-acetyltransferase" evidence="1">
    <location>
        <begin position="14"/>
        <end position="150"/>
    </location>
</feature>
<organism evidence="2 3">
    <name type="scientific">Oesophagostomum dentatum</name>
    <name type="common">Nodular worm</name>
    <dbReference type="NCBI Taxonomy" id="61180"/>
    <lineage>
        <taxon>Eukaryota</taxon>
        <taxon>Metazoa</taxon>
        <taxon>Ecdysozoa</taxon>
        <taxon>Nematoda</taxon>
        <taxon>Chromadorea</taxon>
        <taxon>Rhabditida</taxon>
        <taxon>Rhabditina</taxon>
        <taxon>Rhabditomorpha</taxon>
        <taxon>Strongyloidea</taxon>
        <taxon>Strongylidae</taxon>
        <taxon>Oesophagostomum</taxon>
    </lineage>
</organism>
<dbReference type="PROSITE" id="PS51186">
    <property type="entry name" value="GNAT"/>
    <property type="match status" value="1"/>
</dbReference>
<keyword evidence="2" id="KW-0808">Transferase</keyword>
<dbReference type="InterPro" id="IPR000182">
    <property type="entry name" value="GNAT_dom"/>
</dbReference>
<protein>
    <submittedName>
        <fullName evidence="2">Acetyltransferase, GNAT family</fullName>
    </submittedName>
</protein>
<dbReference type="EMBL" id="KN601381">
    <property type="protein sequence ID" value="KHJ80232.1"/>
    <property type="molecule type" value="Genomic_DNA"/>
</dbReference>
<dbReference type="OrthoDB" id="6418983at2759"/>
<dbReference type="Pfam" id="PF00583">
    <property type="entry name" value="Acetyltransf_1"/>
    <property type="match status" value="1"/>
</dbReference>
<evidence type="ECO:0000313" key="2">
    <source>
        <dbReference type="EMBL" id="KHJ80232.1"/>
    </source>
</evidence>
<accession>A0A0B1S9N6</accession>